<keyword evidence="3" id="KW-1185">Reference proteome</keyword>
<evidence type="ECO:0000313" key="4">
    <source>
        <dbReference type="Proteomes" id="UP000297725"/>
    </source>
</evidence>
<dbReference type="AlphaFoldDB" id="A0AAJ5EFS8"/>
<name>A0AAJ5EFS8_9ENTE</name>
<accession>A0AAJ5EFS8</accession>
<protein>
    <submittedName>
        <fullName evidence="2">Uncharacterized protein</fullName>
    </submittedName>
</protein>
<reference evidence="1 3" key="2">
    <citation type="journal article" date="2020" name="Int. J. Syst. Evol. Microbiol.">
        <title>Vagococcus xieshaowenii sp. nov., isolated from snow finch (Montifringilla taczanowskii) cloacal content.</title>
        <authorList>
            <person name="Ge Y."/>
            <person name="Yang J."/>
            <person name="Lai X.H."/>
            <person name="Zhang G."/>
            <person name="Jin D."/>
            <person name="Lu S."/>
            <person name="Wang B."/>
            <person name="Huang Y."/>
            <person name="Huang Y."/>
            <person name="Ren Z."/>
            <person name="Zhang X."/>
            <person name="Xu J."/>
        </authorList>
    </citation>
    <scope>NUCLEOTIDE SEQUENCE [LARGE SCALE GENOMIC DNA]</scope>
    <source>
        <strain evidence="1">Personal::cf-49</strain>
        <strain evidence="3">personal::cf-49</strain>
    </source>
</reference>
<dbReference type="EMBL" id="SRHU01000023">
    <property type="protein sequence ID" value="TFZ40943.1"/>
    <property type="molecule type" value="Genomic_DNA"/>
</dbReference>
<organism evidence="2 4">
    <name type="scientific">Vagococcus xieshaowenii</name>
    <dbReference type="NCBI Taxonomy" id="2562451"/>
    <lineage>
        <taxon>Bacteria</taxon>
        <taxon>Bacillati</taxon>
        <taxon>Bacillota</taxon>
        <taxon>Bacilli</taxon>
        <taxon>Lactobacillales</taxon>
        <taxon>Enterococcaceae</taxon>
        <taxon>Vagococcus</taxon>
    </lineage>
</organism>
<dbReference type="Proteomes" id="UP000297725">
    <property type="component" value="Unassembled WGS sequence"/>
</dbReference>
<sequence length="126" mass="14903">MNEWQIDSLASLDDNVSSFKEFIKSQSIYELDNYFILEYPRIERIFQLTLDQLHYADTLPKDFLLANDAQVVAMTIDGDFIVANDFHTWVIERSFYIEDIECFILPINKWWIAYFNQTLSSSILSL</sequence>
<dbReference type="Proteomes" id="UP000296883">
    <property type="component" value="Chromosome"/>
</dbReference>
<evidence type="ECO:0000313" key="3">
    <source>
        <dbReference type="Proteomes" id="UP000296883"/>
    </source>
</evidence>
<evidence type="ECO:0000313" key="2">
    <source>
        <dbReference type="EMBL" id="TFZ40943.1"/>
    </source>
</evidence>
<proteinExistence type="predicted"/>
<reference evidence="2 4" key="1">
    <citation type="submission" date="2019-03" db="EMBL/GenBank/DDBJ databases">
        <title>Vagococcus sp. was isolated fron gut of Carduelis flavirostris.</title>
        <authorList>
            <person name="Ge Y."/>
        </authorList>
    </citation>
    <scope>NUCLEOTIDE SEQUENCE [LARGE SCALE GENOMIC DNA]</scope>
    <source>
        <strain evidence="2 4">CF-210</strain>
    </source>
</reference>
<dbReference type="EMBL" id="CP038865">
    <property type="protein sequence ID" value="QCA29081.1"/>
    <property type="molecule type" value="Genomic_DNA"/>
</dbReference>
<dbReference type="RefSeq" id="WP_135254548.1">
    <property type="nucleotide sequence ID" value="NZ_CP038865.1"/>
</dbReference>
<evidence type="ECO:0000313" key="1">
    <source>
        <dbReference type="EMBL" id="QCA29081.1"/>
    </source>
</evidence>
<gene>
    <name evidence="2" type="ORF">E4031_06045</name>
    <name evidence="1" type="ORF">E4Z98_07050</name>
</gene>